<feature type="binding site" evidence="8">
    <location>
        <position position="67"/>
    </location>
    <ligand>
        <name>Mg(2+)</name>
        <dbReference type="ChEBI" id="CHEBI:18420"/>
        <label>1</label>
        <note>catalytic</note>
    </ligand>
</feature>
<keyword evidence="5 9" id="KW-0378">Hydrolase</keyword>
<dbReference type="PRINTS" id="PR00377">
    <property type="entry name" value="IMPHPHTASES"/>
</dbReference>
<dbReference type="EC" id="3.1.3.25" evidence="9"/>
<dbReference type="PROSITE" id="PS00630">
    <property type="entry name" value="IMP_2"/>
    <property type="match status" value="1"/>
</dbReference>
<sequence>MSPLTTIAVRAARAAGDFLLRTGERLHELRVEMKGPNDFVSEADREAERRIVEIIHRAYPDHAILGEEGGAQGEVGSHGARWIIDPLDGTTNYLHDLPWYSVSIALEIKGRLEVGVVYDPVRNELFVAERGKGARLDDRRLRVSQHTKLAGAVIGTGFPFKSQRHLDAYTESFKAVSLAGCAIRRAGSAALDLAYVAAGRFDGFWELGLQPWDIAAGVLLIQEAGGVVTDIRGGDQLMKTGNVVGGNLRVHQALMDAVKPHLGPDLPA</sequence>
<feature type="binding site" evidence="8">
    <location>
        <position position="87"/>
    </location>
    <ligand>
        <name>Mg(2+)</name>
        <dbReference type="ChEBI" id="CHEBI:18420"/>
        <label>1</label>
        <note>catalytic</note>
    </ligand>
</feature>
<evidence type="ECO:0000313" key="11">
    <source>
        <dbReference type="Proteomes" id="UP000092952"/>
    </source>
</evidence>
<dbReference type="FunCoup" id="A0A1B1YWY0">
    <property type="interactions" value="486"/>
</dbReference>
<dbReference type="PANTHER" id="PTHR20854">
    <property type="entry name" value="INOSITOL MONOPHOSPHATASE"/>
    <property type="match status" value="1"/>
</dbReference>
<dbReference type="InterPro" id="IPR000760">
    <property type="entry name" value="Inositol_monophosphatase-like"/>
</dbReference>
<dbReference type="InterPro" id="IPR020550">
    <property type="entry name" value="Inositol_monophosphatase_CS"/>
</dbReference>
<proteinExistence type="inferred from homology"/>
<dbReference type="Gene3D" id="3.30.540.10">
    <property type="entry name" value="Fructose-1,6-Bisphosphatase, subunit A, domain 1"/>
    <property type="match status" value="1"/>
</dbReference>
<dbReference type="InParanoid" id="A0A1B1YWY0"/>
<evidence type="ECO:0000256" key="4">
    <source>
        <dbReference type="ARBA" id="ARBA00022723"/>
    </source>
</evidence>
<feature type="binding site" evidence="8">
    <location>
        <position position="213"/>
    </location>
    <ligand>
        <name>Mg(2+)</name>
        <dbReference type="ChEBI" id="CHEBI:18420"/>
        <label>1</label>
        <note>catalytic</note>
    </ligand>
</feature>
<keyword evidence="6" id="KW-0804">Transcription</keyword>
<dbReference type="GO" id="GO:0008934">
    <property type="term" value="F:inositol monophosphate 1-phosphatase activity"/>
    <property type="evidence" value="ECO:0007669"/>
    <property type="project" value="InterPro"/>
</dbReference>
<dbReference type="OrthoDB" id="9785695at2"/>
<evidence type="ECO:0000256" key="7">
    <source>
        <dbReference type="ARBA" id="ARBA00022842"/>
    </source>
</evidence>
<dbReference type="GO" id="GO:0031564">
    <property type="term" value="P:transcription antitermination"/>
    <property type="evidence" value="ECO:0007669"/>
    <property type="project" value="UniProtKB-KW"/>
</dbReference>
<accession>A0A1B1YWY0</accession>
<protein>
    <recommendedName>
        <fullName evidence="9">Inositol-1-monophosphatase</fullName>
        <ecNumber evidence="9">3.1.3.25</ecNumber>
    </recommendedName>
</protein>
<feature type="binding site" evidence="8">
    <location>
        <position position="85"/>
    </location>
    <ligand>
        <name>Mg(2+)</name>
        <dbReference type="ChEBI" id="CHEBI:18420"/>
        <label>1</label>
        <note>catalytic</note>
    </ligand>
</feature>
<dbReference type="PROSITE" id="PS00629">
    <property type="entry name" value="IMP_1"/>
    <property type="match status" value="1"/>
</dbReference>
<dbReference type="CDD" id="cd01639">
    <property type="entry name" value="IMPase"/>
    <property type="match status" value="1"/>
</dbReference>
<comment type="catalytic activity">
    <reaction evidence="1 9">
        <text>a myo-inositol phosphate + H2O = myo-inositol + phosphate</text>
        <dbReference type="Rhea" id="RHEA:24056"/>
        <dbReference type="ChEBI" id="CHEBI:15377"/>
        <dbReference type="ChEBI" id="CHEBI:17268"/>
        <dbReference type="ChEBI" id="CHEBI:43474"/>
        <dbReference type="ChEBI" id="CHEBI:84139"/>
        <dbReference type="EC" id="3.1.3.25"/>
    </reaction>
</comment>
<keyword evidence="6" id="KW-0889">Transcription antitermination</keyword>
<dbReference type="Gene3D" id="3.40.190.80">
    <property type="match status" value="1"/>
</dbReference>
<keyword evidence="6" id="KW-0805">Transcription regulation</keyword>
<dbReference type="InterPro" id="IPR020583">
    <property type="entry name" value="Inositol_monoP_metal-BS"/>
</dbReference>
<dbReference type="Pfam" id="PF00459">
    <property type="entry name" value="Inositol_P"/>
    <property type="match status" value="1"/>
</dbReference>
<keyword evidence="7 8" id="KW-0460">Magnesium</keyword>
<comment type="similarity">
    <text evidence="3 9">Belongs to the inositol monophosphatase superfamily.</text>
</comment>
<dbReference type="GO" id="GO:0007165">
    <property type="term" value="P:signal transduction"/>
    <property type="evidence" value="ECO:0007669"/>
    <property type="project" value="TreeGrafter"/>
</dbReference>
<name>A0A1B1YWY0_9GAMM</name>
<evidence type="ECO:0000256" key="5">
    <source>
        <dbReference type="ARBA" id="ARBA00022801"/>
    </source>
</evidence>
<dbReference type="AlphaFoldDB" id="A0A1B1YWY0"/>
<comment type="cofactor">
    <cofactor evidence="2 8 9">
        <name>Mg(2+)</name>
        <dbReference type="ChEBI" id="CHEBI:18420"/>
    </cofactor>
</comment>
<dbReference type="InterPro" id="IPR022337">
    <property type="entry name" value="Inositol_monophosphatase_SuhB"/>
</dbReference>
<dbReference type="Proteomes" id="UP000092952">
    <property type="component" value="Chromosome"/>
</dbReference>
<dbReference type="STRING" id="1810504.PG2T_14315"/>
<organism evidence="10 11">
    <name type="scientific">Immundisolibacter cernigliae</name>
    <dbReference type="NCBI Taxonomy" id="1810504"/>
    <lineage>
        <taxon>Bacteria</taxon>
        <taxon>Pseudomonadati</taxon>
        <taxon>Pseudomonadota</taxon>
        <taxon>Gammaproteobacteria</taxon>
        <taxon>Immundisolibacterales</taxon>
        <taxon>Immundisolibacteraceae</taxon>
        <taxon>Immundisolibacter</taxon>
    </lineage>
</organism>
<dbReference type="GO" id="GO:0006020">
    <property type="term" value="P:inositol metabolic process"/>
    <property type="evidence" value="ECO:0007669"/>
    <property type="project" value="TreeGrafter"/>
</dbReference>
<evidence type="ECO:0000256" key="2">
    <source>
        <dbReference type="ARBA" id="ARBA00001946"/>
    </source>
</evidence>
<reference evidence="11" key="1">
    <citation type="submission" date="2016-03" db="EMBL/GenBank/DDBJ databases">
        <title>Complete genome sequence of Solimmundus cernigliae, representing a novel lineage of polycyclic aromatic hydrocarbon degraders within the Gammaproteobacteria.</title>
        <authorList>
            <person name="Singleton D.R."/>
            <person name="Dickey A.N."/>
            <person name="Scholl E.H."/>
            <person name="Wright F.A."/>
            <person name="Aitken M.D."/>
        </authorList>
    </citation>
    <scope>NUCLEOTIDE SEQUENCE [LARGE SCALE GENOMIC DNA]</scope>
    <source>
        <strain evidence="11">TR3.2</strain>
    </source>
</reference>
<dbReference type="InterPro" id="IPR033942">
    <property type="entry name" value="IMPase"/>
</dbReference>
<evidence type="ECO:0000256" key="9">
    <source>
        <dbReference type="RuleBase" id="RU364068"/>
    </source>
</evidence>
<gene>
    <name evidence="10" type="ORF">PG2T_14315</name>
</gene>
<dbReference type="GO" id="GO:0046854">
    <property type="term" value="P:phosphatidylinositol phosphate biosynthetic process"/>
    <property type="evidence" value="ECO:0007669"/>
    <property type="project" value="InterPro"/>
</dbReference>
<keyword evidence="4 8" id="KW-0479">Metal-binding</keyword>
<dbReference type="EMBL" id="CP014671">
    <property type="protein sequence ID" value="ANX05238.1"/>
    <property type="molecule type" value="Genomic_DNA"/>
</dbReference>
<dbReference type="FunFam" id="3.30.540.10:FF:000003">
    <property type="entry name" value="Inositol-1-monophosphatase"/>
    <property type="match status" value="1"/>
</dbReference>
<evidence type="ECO:0000313" key="10">
    <source>
        <dbReference type="EMBL" id="ANX05238.1"/>
    </source>
</evidence>
<dbReference type="KEGG" id="gbi:PG2T_14315"/>
<evidence type="ECO:0000256" key="8">
    <source>
        <dbReference type="PIRSR" id="PIRSR600760-2"/>
    </source>
</evidence>
<dbReference type="PRINTS" id="PR01959">
    <property type="entry name" value="SBIMPHPHTASE"/>
</dbReference>
<dbReference type="PANTHER" id="PTHR20854:SF4">
    <property type="entry name" value="INOSITOL-1-MONOPHOSPHATASE-RELATED"/>
    <property type="match status" value="1"/>
</dbReference>
<evidence type="ECO:0000256" key="1">
    <source>
        <dbReference type="ARBA" id="ARBA00001033"/>
    </source>
</evidence>
<feature type="binding site" evidence="8">
    <location>
        <position position="88"/>
    </location>
    <ligand>
        <name>Mg(2+)</name>
        <dbReference type="ChEBI" id="CHEBI:18420"/>
        <label>1</label>
        <note>catalytic</note>
    </ligand>
</feature>
<keyword evidence="11" id="KW-1185">Reference proteome</keyword>
<evidence type="ECO:0000256" key="6">
    <source>
        <dbReference type="ARBA" id="ARBA00022814"/>
    </source>
</evidence>
<dbReference type="SUPFAM" id="SSF56655">
    <property type="entry name" value="Carbohydrate phosphatase"/>
    <property type="match status" value="1"/>
</dbReference>
<evidence type="ECO:0000256" key="3">
    <source>
        <dbReference type="ARBA" id="ARBA00009759"/>
    </source>
</evidence>
<dbReference type="GO" id="GO:0046872">
    <property type="term" value="F:metal ion binding"/>
    <property type="evidence" value="ECO:0007669"/>
    <property type="project" value="UniProtKB-KW"/>
</dbReference>
<dbReference type="RefSeq" id="WP_068806979.1">
    <property type="nucleotide sequence ID" value="NZ_CP014671.1"/>
</dbReference>